<evidence type="ECO:0000256" key="1">
    <source>
        <dbReference type="ARBA" id="ARBA00001933"/>
    </source>
</evidence>
<evidence type="ECO:0000256" key="2">
    <source>
        <dbReference type="ARBA" id="ARBA00011738"/>
    </source>
</evidence>
<keyword evidence="3" id="KW-0808">Transferase</keyword>
<protein>
    <submittedName>
        <fullName evidence="6">2,3-diaminopropionate biosynthesis protein SbnA</fullName>
    </submittedName>
</protein>
<dbReference type="NCBIfam" id="TIGR03945">
    <property type="entry name" value="PLP_SbnA_fam"/>
    <property type="match status" value="1"/>
</dbReference>
<dbReference type="Pfam" id="PF00291">
    <property type="entry name" value="PALP"/>
    <property type="match status" value="1"/>
</dbReference>
<dbReference type="EMBL" id="BAAATZ010000032">
    <property type="protein sequence ID" value="GAA2736438.1"/>
    <property type="molecule type" value="Genomic_DNA"/>
</dbReference>
<gene>
    <name evidence="6" type="primary">sbnA_2</name>
    <name evidence="6" type="ORF">GCM10010439_63540</name>
</gene>
<dbReference type="InterPro" id="IPR050214">
    <property type="entry name" value="Cys_Synth/Cystath_Beta-Synth"/>
</dbReference>
<keyword evidence="7" id="KW-1185">Reference proteome</keyword>
<name>A0ABP6H3P9_9ACTN</name>
<dbReference type="Gene3D" id="3.40.50.1100">
    <property type="match status" value="2"/>
</dbReference>
<comment type="caution">
    <text evidence="6">The sequence shown here is derived from an EMBL/GenBank/DDBJ whole genome shotgun (WGS) entry which is preliminary data.</text>
</comment>
<dbReference type="CDD" id="cd01561">
    <property type="entry name" value="CBS_like"/>
    <property type="match status" value="1"/>
</dbReference>
<dbReference type="PANTHER" id="PTHR10314">
    <property type="entry name" value="CYSTATHIONINE BETA-SYNTHASE"/>
    <property type="match status" value="1"/>
</dbReference>
<feature type="domain" description="Tryptophan synthase beta chain-like PALP" evidence="5">
    <location>
        <begin position="23"/>
        <end position="292"/>
    </location>
</feature>
<evidence type="ECO:0000259" key="5">
    <source>
        <dbReference type="Pfam" id="PF00291"/>
    </source>
</evidence>
<dbReference type="RefSeq" id="WP_344456148.1">
    <property type="nucleotide sequence ID" value="NZ_BAAATZ010000032.1"/>
</dbReference>
<evidence type="ECO:0000313" key="7">
    <source>
        <dbReference type="Proteomes" id="UP001501842"/>
    </source>
</evidence>
<sequence>MIFRRVSEMVLDDVFLDLSGLVPGVDLALKIEGFNAAGSIKLKTAVALLDDAEHRGLLAPGARIIESSSGNLGIALSSVSAVRGYSFTCVADPNTPRQSVALMRAFGAEVVVVAERDAAGGYLQTRLDLIRDRLLTDPGLYWPNQYANPAGPRAHHDRTAASIVREFPDLDYLFVGAGTTGTLMGCAEHLRTHSPRTRIVAVDAEGSVTFGRPPGHRHIPGLGTSRRPELVRPELVDDLVLVPEPEAVRMCRLLAARHGVAAGGSTGSVLAAVARLAPSMPPGATAVAIAPDLGDRYLDTLYDDDWVDARFGPLPRVVSPEPRTPPVGV</sequence>
<comment type="cofactor">
    <cofactor evidence="1">
        <name>pyridoxal 5'-phosphate</name>
        <dbReference type="ChEBI" id="CHEBI:597326"/>
    </cofactor>
</comment>
<dbReference type="InterPro" id="IPR036052">
    <property type="entry name" value="TrpB-like_PALP_sf"/>
</dbReference>
<reference evidence="7" key="1">
    <citation type="journal article" date="2019" name="Int. J. Syst. Evol. Microbiol.">
        <title>The Global Catalogue of Microorganisms (GCM) 10K type strain sequencing project: providing services to taxonomists for standard genome sequencing and annotation.</title>
        <authorList>
            <consortium name="The Broad Institute Genomics Platform"/>
            <consortium name="The Broad Institute Genome Sequencing Center for Infectious Disease"/>
            <person name="Wu L."/>
            <person name="Ma J."/>
        </authorList>
    </citation>
    <scope>NUCLEOTIDE SEQUENCE [LARGE SCALE GENOMIC DNA]</scope>
    <source>
        <strain evidence="7">JCM 8201</strain>
    </source>
</reference>
<dbReference type="SUPFAM" id="SSF53686">
    <property type="entry name" value="Tryptophan synthase beta subunit-like PLP-dependent enzymes"/>
    <property type="match status" value="1"/>
</dbReference>
<keyword evidence="4" id="KW-0663">Pyridoxal phosphate</keyword>
<evidence type="ECO:0000313" key="6">
    <source>
        <dbReference type="EMBL" id="GAA2736438.1"/>
    </source>
</evidence>
<dbReference type="InterPro" id="IPR023927">
    <property type="entry name" value="SbnA"/>
</dbReference>
<dbReference type="InterPro" id="IPR001926">
    <property type="entry name" value="TrpB-like_PALP"/>
</dbReference>
<accession>A0ABP6H3P9</accession>
<dbReference type="Proteomes" id="UP001501842">
    <property type="component" value="Unassembled WGS sequence"/>
</dbReference>
<organism evidence="6 7">
    <name type="scientific">Actinocorallia aurantiaca</name>
    <dbReference type="NCBI Taxonomy" id="46204"/>
    <lineage>
        <taxon>Bacteria</taxon>
        <taxon>Bacillati</taxon>
        <taxon>Actinomycetota</taxon>
        <taxon>Actinomycetes</taxon>
        <taxon>Streptosporangiales</taxon>
        <taxon>Thermomonosporaceae</taxon>
        <taxon>Actinocorallia</taxon>
    </lineage>
</organism>
<evidence type="ECO:0000256" key="4">
    <source>
        <dbReference type="ARBA" id="ARBA00022898"/>
    </source>
</evidence>
<comment type="subunit">
    <text evidence="2">Homodimer.</text>
</comment>
<evidence type="ECO:0000256" key="3">
    <source>
        <dbReference type="ARBA" id="ARBA00022679"/>
    </source>
</evidence>
<proteinExistence type="predicted"/>